<dbReference type="OMA" id="QFMSAYD"/>
<name>A0A8C4QR47_EPTBU</name>
<sequence length="248" mass="28371">MCSQGGKVTPMELQGINSQNFLEIWRHFDIDDNGYIEGKELDHFFVHLLTQMEDAAAAAKVADLKQKLLAEVPGEGRLKIHDIWHKYDKDSSGYISSVELKDFLRDLLMKHGKVVAEDKLSGYTSTMMQLFDKNDDGRLDLNDMARILNVKENFLLQFRLEDASQEERCRDFEKIFSHYDMSKTDALEGAEMEGFVKDMMELVRPSVSAGELSQLTQSLLKRCDSNQDGKIQKWELALILGLRLSKPC</sequence>
<dbReference type="PROSITE" id="PS00018">
    <property type="entry name" value="EF_HAND_1"/>
    <property type="match status" value="5"/>
</dbReference>
<dbReference type="GeneTree" id="ENSGT00950000183108"/>
<organism evidence="3 4">
    <name type="scientific">Eptatretus burgeri</name>
    <name type="common">Inshore hagfish</name>
    <dbReference type="NCBI Taxonomy" id="7764"/>
    <lineage>
        <taxon>Eukaryota</taxon>
        <taxon>Metazoa</taxon>
        <taxon>Chordata</taxon>
        <taxon>Craniata</taxon>
        <taxon>Vertebrata</taxon>
        <taxon>Cyclostomata</taxon>
        <taxon>Myxini</taxon>
        <taxon>Myxiniformes</taxon>
        <taxon>Myxinidae</taxon>
        <taxon>Eptatretinae</taxon>
        <taxon>Eptatretus</taxon>
    </lineage>
</organism>
<feature type="domain" description="EF-hand" evidence="2">
    <location>
        <begin position="75"/>
        <end position="110"/>
    </location>
</feature>
<dbReference type="InterPro" id="IPR011992">
    <property type="entry name" value="EF-hand-dom_pair"/>
</dbReference>
<dbReference type="Gene3D" id="1.10.238.10">
    <property type="entry name" value="EF-hand"/>
    <property type="match status" value="3"/>
</dbReference>
<dbReference type="Ensembl" id="ENSEBUT00000019828.1">
    <property type="protein sequence ID" value="ENSEBUP00000019252.1"/>
    <property type="gene ID" value="ENSEBUG00000011980.1"/>
</dbReference>
<reference evidence="3" key="1">
    <citation type="submission" date="2025-08" db="UniProtKB">
        <authorList>
            <consortium name="Ensembl"/>
        </authorList>
    </citation>
    <scope>IDENTIFICATION</scope>
</reference>
<dbReference type="InterPro" id="IPR018247">
    <property type="entry name" value="EF_Hand_1_Ca_BS"/>
</dbReference>
<evidence type="ECO:0000259" key="2">
    <source>
        <dbReference type="PROSITE" id="PS50222"/>
    </source>
</evidence>
<feature type="domain" description="EF-hand" evidence="2">
    <location>
        <begin position="16"/>
        <end position="51"/>
    </location>
</feature>
<dbReference type="GO" id="GO:0051480">
    <property type="term" value="P:regulation of cytosolic calcium ion concentration"/>
    <property type="evidence" value="ECO:0007669"/>
    <property type="project" value="TreeGrafter"/>
</dbReference>
<dbReference type="SMART" id="SM00054">
    <property type="entry name" value="EFh"/>
    <property type="match status" value="5"/>
</dbReference>
<dbReference type="GO" id="GO:0043005">
    <property type="term" value="C:neuron projection"/>
    <property type="evidence" value="ECO:0007669"/>
    <property type="project" value="TreeGrafter"/>
</dbReference>
<protein>
    <submittedName>
        <fullName evidence="3">Secretagogin, EF-hand calcium binding protein</fullName>
    </submittedName>
</protein>
<dbReference type="AlphaFoldDB" id="A0A8C4QR47"/>
<feature type="domain" description="EF-hand" evidence="2">
    <location>
        <begin position="127"/>
        <end position="154"/>
    </location>
</feature>
<dbReference type="PROSITE" id="PS50222">
    <property type="entry name" value="EF_HAND_2"/>
    <property type="match status" value="3"/>
</dbReference>
<dbReference type="Proteomes" id="UP000694388">
    <property type="component" value="Unplaced"/>
</dbReference>
<dbReference type="GO" id="GO:0005829">
    <property type="term" value="C:cytosol"/>
    <property type="evidence" value="ECO:0007669"/>
    <property type="project" value="TreeGrafter"/>
</dbReference>
<dbReference type="SUPFAM" id="SSF47473">
    <property type="entry name" value="EF-hand"/>
    <property type="match status" value="2"/>
</dbReference>
<dbReference type="GO" id="GO:0005509">
    <property type="term" value="F:calcium ion binding"/>
    <property type="evidence" value="ECO:0007669"/>
    <property type="project" value="InterPro"/>
</dbReference>
<dbReference type="Pfam" id="PF13499">
    <property type="entry name" value="EF-hand_7"/>
    <property type="match status" value="1"/>
</dbReference>
<dbReference type="GO" id="GO:0005634">
    <property type="term" value="C:nucleus"/>
    <property type="evidence" value="ECO:0007669"/>
    <property type="project" value="TreeGrafter"/>
</dbReference>
<keyword evidence="4" id="KW-1185">Reference proteome</keyword>
<reference evidence="3" key="2">
    <citation type="submission" date="2025-09" db="UniProtKB">
        <authorList>
            <consortium name="Ensembl"/>
        </authorList>
    </citation>
    <scope>IDENTIFICATION</scope>
</reference>
<dbReference type="InterPro" id="IPR051001">
    <property type="entry name" value="Calbindin_Ca-bind"/>
</dbReference>
<dbReference type="PANTHER" id="PTHR19972">
    <property type="entry name" value="CALBINDIN"/>
    <property type="match status" value="1"/>
</dbReference>
<keyword evidence="1" id="KW-0106">Calcium</keyword>
<accession>A0A8C4QR47</accession>
<proteinExistence type="predicted"/>
<dbReference type="GO" id="GO:0045202">
    <property type="term" value="C:synapse"/>
    <property type="evidence" value="ECO:0007669"/>
    <property type="project" value="TreeGrafter"/>
</dbReference>
<evidence type="ECO:0000313" key="3">
    <source>
        <dbReference type="Ensembl" id="ENSEBUP00000019252.1"/>
    </source>
</evidence>
<dbReference type="InterPro" id="IPR002048">
    <property type="entry name" value="EF_hand_dom"/>
</dbReference>
<evidence type="ECO:0000313" key="4">
    <source>
        <dbReference type="Proteomes" id="UP000694388"/>
    </source>
</evidence>
<evidence type="ECO:0000256" key="1">
    <source>
        <dbReference type="ARBA" id="ARBA00022837"/>
    </source>
</evidence>
<dbReference type="PANTHER" id="PTHR19972:SF15">
    <property type="entry name" value="SECRETAGOGIN"/>
    <property type="match status" value="1"/>
</dbReference>